<dbReference type="PANTHER" id="PTHR44586">
    <property type="entry name" value="F-BOX DOMAIN CONTAINING PROTEIN, EXPRESSED"/>
    <property type="match status" value="1"/>
</dbReference>
<organism evidence="2 3">
    <name type="scientific">Digitaria exilis</name>
    <dbReference type="NCBI Taxonomy" id="1010633"/>
    <lineage>
        <taxon>Eukaryota</taxon>
        <taxon>Viridiplantae</taxon>
        <taxon>Streptophyta</taxon>
        <taxon>Embryophyta</taxon>
        <taxon>Tracheophyta</taxon>
        <taxon>Spermatophyta</taxon>
        <taxon>Magnoliopsida</taxon>
        <taxon>Liliopsida</taxon>
        <taxon>Poales</taxon>
        <taxon>Poaceae</taxon>
        <taxon>PACMAD clade</taxon>
        <taxon>Panicoideae</taxon>
        <taxon>Panicodae</taxon>
        <taxon>Paniceae</taxon>
        <taxon>Anthephorinae</taxon>
        <taxon>Digitaria</taxon>
    </lineage>
</organism>
<protein>
    <recommendedName>
        <fullName evidence="1">KIB1-4 beta-propeller domain-containing protein</fullName>
    </recommendedName>
</protein>
<name>A0A835BM94_9POAL</name>
<gene>
    <name evidence="2" type="ORF">HU200_036845</name>
</gene>
<dbReference type="InterPro" id="IPR005174">
    <property type="entry name" value="KIB1-4_b-propeller"/>
</dbReference>
<evidence type="ECO:0000313" key="2">
    <source>
        <dbReference type="EMBL" id="KAF8695966.1"/>
    </source>
</evidence>
<keyword evidence="3" id="KW-1185">Reference proteome</keyword>
<dbReference type="Proteomes" id="UP000636709">
    <property type="component" value="Unassembled WGS sequence"/>
</dbReference>
<evidence type="ECO:0000313" key="3">
    <source>
        <dbReference type="Proteomes" id="UP000636709"/>
    </source>
</evidence>
<sequence length="235" mass="26216">MLSGGAGASADPTAVDLFSFHDGRRHRRPSLPKPAIQRRVSISSAYGWVVTVDEECALHLLNPVTGAQLPLPSITTMTGYCEEALPRAESSDTSIRFVFHDRWLLAVHWPDNRMRAGESVEMLADQVPTCFFRKAILLSDPASGEYLVMMIHGPMGHLAFARQSDPRWVILPSPYLFEDVIGYNGQFYAVTRCGVVLIWEPDGVTFKSRMIDVPEHSEGDLYFKKYLAESVNGDL</sequence>
<dbReference type="EMBL" id="JACEFO010001882">
    <property type="protein sequence ID" value="KAF8695966.1"/>
    <property type="molecule type" value="Genomic_DNA"/>
</dbReference>
<reference evidence="2" key="1">
    <citation type="submission" date="2020-07" db="EMBL/GenBank/DDBJ databases">
        <title>Genome sequence and genetic diversity analysis of an under-domesticated orphan crop, white fonio (Digitaria exilis).</title>
        <authorList>
            <person name="Bennetzen J.L."/>
            <person name="Chen S."/>
            <person name="Ma X."/>
            <person name="Wang X."/>
            <person name="Yssel A.E.J."/>
            <person name="Chaluvadi S.R."/>
            <person name="Johnson M."/>
            <person name="Gangashetty P."/>
            <person name="Hamidou F."/>
            <person name="Sanogo M.D."/>
            <person name="Zwaenepoel A."/>
            <person name="Wallace J."/>
            <person name="Van De Peer Y."/>
            <person name="Van Deynze A."/>
        </authorList>
    </citation>
    <scope>NUCLEOTIDE SEQUENCE</scope>
    <source>
        <tissue evidence="2">Leaves</tissue>
    </source>
</reference>
<proteinExistence type="predicted"/>
<evidence type="ECO:0000259" key="1">
    <source>
        <dbReference type="Pfam" id="PF03478"/>
    </source>
</evidence>
<feature type="domain" description="KIB1-4 beta-propeller" evidence="1">
    <location>
        <begin position="17"/>
        <end position="235"/>
    </location>
</feature>
<dbReference type="OrthoDB" id="691379at2759"/>
<comment type="caution">
    <text evidence="2">The sequence shown here is derived from an EMBL/GenBank/DDBJ whole genome shotgun (WGS) entry which is preliminary data.</text>
</comment>
<dbReference type="Pfam" id="PF03478">
    <property type="entry name" value="Beta-prop_KIB1-4"/>
    <property type="match status" value="1"/>
</dbReference>
<dbReference type="AlphaFoldDB" id="A0A835BM94"/>
<accession>A0A835BM94</accession>
<dbReference type="PANTHER" id="PTHR44586:SF25">
    <property type="entry name" value="(WILD MALAYSIAN BANANA) HYPOTHETICAL PROTEIN"/>
    <property type="match status" value="1"/>
</dbReference>